<name>A0A1R2CVK9_9CILI</name>
<reference evidence="2 3" key="1">
    <citation type="submission" date="2016-11" db="EMBL/GenBank/DDBJ databases">
        <title>The macronuclear genome of Stentor coeruleus: a giant cell with tiny introns.</title>
        <authorList>
            <person name="Slabodnick M."/>
            <person name="Ruby J.G."/>
            <person name="Reiff S.B."/>
            <person name="Swart E.C."/>
            <person name="Gosai S."/>
            <person name="Prabakaran S."/>
            <person name="Witkowska E."/>
            <person name="Larue G.E."/>
            <person name="Fisher S."/>
            <person name="Freeman R.M."/>
            <person name="Gunawardena J."/>
            <person name="Chu W."/>
            <person name="Stover N.A."/>
            <person name="Gregory B.D."/>
            <person name="Nowacki M."/>
            <person name="Derisi J."/>
            <person name="Roy S.W."/>
            <person name="Marshall W.F."/>
            <person name="Sood P."/>
        </authorList>
    </citation>
    <scope>NUCLEOTIDE SEQUENCE [LARGE SCALE GENOMIC DNA]</scope>
    <source>
        <strain evidence="2">WM001</strain>
    </source>
</reference>
<comment type="caution">
    <text evidence="2">The sequence shown here is derived from an EMBL/GenBank/DDBJ whole genome shotgun (WGS) entry which is preliminary data.</text>
</comment>
<evidence type="ECO:0000259" key="1">
    <source>
        <dbReference type="PROSITE" id="PS50011"/>
    </source>
</evidence>
<protein>
    <recommendedName>
        <fullName evidence="1">Protein kinase domain-containing protein</fullName>
    </recommendedName>
</protein>
<dbReference type="CDD" id="cd00180">
    <property type="entry name" value="PKc"/>
    <property type="match status" value="1"/>
</dbReference>
<dbReference type="Gene3D" id="1.10.510.10">
    <property type="entry name" value="Transferase(Phosphotransferase) domain 1"/>
    <property type="match status" value="1"/>
</dbReference>
<dbReference type="PROSITE" id="PS50011">
    <property type="entry name" value="PROTEIN_KINASE_DOM"/>
    <property type="match status" value="1"/>
</dbReference>
<dbReference type="InterPro" id="IPR011009">
    <property type="entry name" value="Kinase-like_dom_sf"/>
</dbReference>
<keyword evidence="3" id="KW-1185">Reference proteome</keyword>
<dbReference type="OrthoDB" id="69842at2759"/>
<dbReference type="SUPFAM" id="SSF56112">
    <property type="entry name" value="Protein kinase-like (PK-like)"/>
    <property type="match status" value="1"/>
</dbReference>
<dbReference type="Proteomes" id="UP000187209">
    <property type="component" value="Unassembled WGS sequence"/>
</dbReference>
<feature type="domain" description="Protein kinase" evidence="1">
    <location>
        <begin position="247"/>
        <end position="570"/>
    </location>
</feature>
<dbReference type="AlphaFoldDB" id="A0A1R2CVK9"/>
<dbReference type="GO" id="GO:0005524">
    <property type="term" value="F:ATP binding"/>
    <property type="evidence" value="ECO:0007669"/>
    <property type="project" value="InterPro"/>
</dbReference>
<dbReference type="PANTHER" id="PTHR24362:SF309">
    <property type="entry name" value="PROTEIN KINASE DOMAIN-CONTAINING PROTEIN"/>
    <property type="match status" value="1"/>
</dbReference>
<organism evidence="2 3">
    <name type="scientific">Stentor coeruleus</name>
    <dbReference type="NCBI Taxonomy" id="5963"/>
    <lineage>
        <taxon>Eukaryota</taxon>
        <taxon>Sar</taxon>
        <taxon>Alveolata</taxon>
        <taxon>Ciliophora</taxon>
        <taxon>Postciliodesmatophora</taxon>
        <taxon>Heterotrichea</taxon>
        <taxon>Heterotrichida</taxon>
        <taxon>Stentoridae</taxon>
        <taxon>Stentor</taxon>
    </lineage>
</organism>
<dbReference type="PANTHER" id="PTHR24362">
    <property type="entry name" value="SERINE/THREONINE-PROTEIN KINASE NEK"/>
    <property type="match status" value="1"/>
</dbReference>
<gene>
    <name evidence="2" type="ORF">SteCoe_4095</name>
</gene>
<dbReference type="EMBL" id="MPUH01000050">
    <property type="protein sequence ID" value="OMJ93015.1"/>
    <property type="molecule type" value="Genomic_DNA"/>
</dbReference>
<dbReference type="InterPro" id="IPR008271">
    <property type="entry name" value="Ser/Thr_kinase_AS"/>
</dbReference>
<dbReference type="SMART" id="SM00220">
    <property type="entry name" value="S_TKc"/>
    <property type="match status" value="1"/>
</dbReference>
<sequence>MSNPPTDLLILTLETLKTQAATQESQVPHECRRIFTNPTDLTLSELSSYYSLIGANNTYLLAYITALFTLRIAKDSPMSGNQGLVYFDTVKYFIDNWPEYSECAMNAYSSALVQEISEASIESLPLWADKIASLSLRENIIEPVKRWLQMKFSSTSYTLLTKSQEGLEKQSAIQLFKFLMKGQSLNMVLDDIGNMSAALIIDLVITANDLNGFKKYLGEEVKVNFEDAREIVSHIKALKNLEKDNIDKLAFIEGKIGVSNIFKVSNYIKKPKHFINTEDLIPTNINWNSMQVEPCPIYAHSSDVLNVTISRIRFPDGLSMVRKSYTALVDNFDFSPIENEIKILTYLSNRSRPNNCFLKFFGAAREYKSIHLYMEAGGKNLMDELTEYKRKNQYLNSSLLEKWVISLLNCFSDLSLNKIYHCDIKPHNIVIYKDNTLKVIDFSISKIEEEREVTFVATKENPIQGTRGYMAPELQDNIDAGNNNAFFKPGKADVFSLGMTILQMMTFENLAGLNKFDKRDELHKKIDGINGYPMWIKNLLHAMLWPTRDIRPSFNKCLSWITIESGTSFTTYT</sequence>
<dbReference type="PROSITE" id="PS00108">
    <property type="entry name" value="PROTEIN_KINASE_ST"/>
    <property type="match status" value="1"/>
</dbReference>
<accession>A0A1R2CVK9</accession>
<evidence type="ECO:0000313" key="3">
    <source>
        <dbReference type="Proteomes" id="UP000187209"/>
    </source>
</evidence>
<evidence type="ECO:0000313" key="2">
    <source>
        <dbReference type="EMBL" id="OMJ93015.1"/>
    </source>
</evidence>
<proteinExistence type="predicted"/>
<dbReference type="GO" id="GO:0004672">
    <property type="term" value="F:protein kinase activity"/>
    <property type="evidence" value="ECO:0007669"/>
    <property type="project" value="InterPro"/>
</dbReference>
<dbReference type="Pfam" id="PF00069">
    <property type="entry name" value="Pkinase"/>
    <property type="match status" value="1"/>
</dbReference>
<dbReference type="InterPro" id="IPR000719">
    <property type="entry name" value="Prot_kinase_dom"/>
</dbReference>